<dbReference type="InterPro" id="IPR018060">
    <property type="entry name" value="HTH_AraC"/>
</dbReference>
<dbReference type="PANTHER" id="PTHR46796">
    <property type="entry name" value="HTH-TYPE TRANSCRIPTIONAL ACTIVATOR RHAS-RELATED"/>
    <property type="match status" value="1"/>
</dbReference>
<keyword evidence="3" id="KW-0804">Transcription</keyword>
<feature type="compositionally biased region" description="Polar residues" evidence="4">
    <location>
        <begin position="315"/>
        <end position="334"/>
    </location>
</feature>
<reference evidence="6 7" key="1">
    <citation type="journal article" date="2010" name="J. Bacteriol.">
        <title>Genome sequences of Pelagibaca bermudensis HTCC2601T and Maritimibacter alkaliphilus HTCC2654T, the type strains of two marine Roseobacter genera.</title>
        <authorList>
            <person name="Thrash J.C."/>
            <person name="Cho J.C."/>
            <person name="Ferriera S."/>
            <person name="Johnson J."/>
            <person name="Vergin K.L."/>
            <person name="Giovannoni S.J."/>
        </authorList>
    </citation>
    <scope>NUCLEOTIDE SEQUENCE [LARGE SCALE GENOMIC DNA]</scope>
    <source>
        <strain evidence="7">DSM 26914 / JCM 13377 / KCTC 12554 / HTCC2601</strain>
    </source>
</reference>
<name>Q0FT65_SALBH</name>
<proteinExistence type="predicted"/>
<organism evidence="6 7">
    <name type="scientific">Salipiger bermudensis (strain DSM 26914 / JCM 13377 / KCTC 12554 / HTCC2601)</name>
    <name type="common">Pelagibaca bermudensis</name>
    <dbReference type="NCBI Taxonomy" id="314265"/>
    <lineage>
        <taxon>Bacteria</taxon>
        <taxon>Pseudomonadati</taxon>
        <taxon>Pseudomonadota</taxon>
        <taxon>Alphaproteobacteria</taxon>
        <taxon>Rhodobacterales</taxon>
        <taxon>Roseobacteraceae</taxon>
        <taxon>Salipiger</taxon>
    </lineage>
</organism>
<keyword evidence="2" id="KW-0238">DNA-binding</keyword>
<evidence type="ECO:0000256" key="2">
    <source>
        <dbReference type="ARBA" id="ARBA00023125"/>
    </source>
</evidence>
<feature type="domain" description="HTH araC/xylS-type" evidence="5">
    <location>
        <begin position="212"/>
        <end position="311"/>
    </location>
</feature>
<dbReference type="EMBL" id="AATQ01000007">
    <property type="protein sequence ID" value="EAU47304.1"/>
    <property type="molecule type" value="Genomic_DNA"/>
</dbReference>
<dbReference type="GO" id="GO:0043565">
    <property type="term" value="F:sequence-specific DNA binding"/>
    <property type="evidence" value="ECO:0007669"/>
    <property type="project" value="InterPro"/>
</dbReference>
<dbReference type="RefSeq" id="WP_007799082.1">
    <property type="nucleotide sequence ID" value="NZ_DS022276.1"/>
</dbReference>
<dbReference type="Pfam" id="PF12833">
    <property type="entry name" value="HTH_18"/>
    <property type="match status" value="1"/>
</dbReference>
<evidence type="ECO:0000259" key="5">
    <source>
        <dbReference type="PROSITE" id="PS01124"/>
    </source>
</evidence>
<evidence type="ECO:0000256" key="1">
    <source>
        <dbReference type="ARBA" id="ARBA00023015"/>
    </source>
</evidence>
<dbReference type="PANTHER" id="PTHR46796:SF12">
    <property type="entry name" value="HTH-TYPE DNA-BINDING TRANSCRIPTIONAL ACTIVATOR EUTR"/>
    <property type="match status" value="1"/>
</dbReference>
<dbReference type="STRING" id="314265.R2601_20871"/>
<accession>Q0FT65</accession>
<dbReference type="InterPro" id="IPR009057">
    <property type="entry name" value="Homeodomain-like_sf"/>
</dbReference>
<sequence>MLDYAEKHWEEKVSLRGDFRATLFSAPERFTMSRGRDRHLKVASASFPAIGTSLIDVASSGHEIELADDNFLTIMLPTHGVTRVRMDRKEQIIEENSALGLGPSERWTQVDRLEHRDFRANLAKIDLQHARQTMMIRAFMDDPVVPIASEALAGFRGLMRYLFADLSSPAPTLVQKPASDLFAALVAEHLRHLLATGRSAPMADRAQAELVRQAVDYMAAFLTEPMTMPSIAEAVGVSTRRLQDAFRLITGQTPWQQLTALRLEKARARLLAGAGASVTTIALECGFSHLGRFSQAYRARFHELPSMTLSRAREGQSTLRPPSGSCPRSSDSPT</sequence>
<dbReference type="AlphaFoldDB" id="Q0FT65"/>
<keyword evidence="7" id="KW-1185">Reference proteome</keyword>
<dbReference type="HOGENOM" id="CLU_047930_0_1_5"/>
<evidence type="ECO:0000256" key="3">
    <source>
        <dbReference type="ARBA" id="ARBA00023163"/>
    </source>
</evidence>
<evidence type="ECO:0000313" key="7">
    <source>
        <dbReference type="Proteomes" id="UP000006230"/>
    </source>
</evidence>
<protein>
    <submittedName>
        <fullName evidence="6">Transcriptional regulator, AraC family protein</fullName>
    </submittedName>
</protein>
<keyword evidence="1" id="KW-0805">Transcription regulation</keyword>
<dbReference type="OrthoDB" id="9793400at2"/>
<dbReference type="PROSITE" id="PS01124">
    <property type="entry name" value="HTH_ARAC_FAMILY_2"/>
    <property type="match status" value="1"/>
</dbReference>
<feature type="region of interest" description="Disordered" evidence="4">
    <location>
        <begin position="311"/>
        <end position="334"/>
    </location>
</feature>
<dbReference type="Gene3D" id="1.10.10.60">
    <property type="entry name" value="Homeodomain-like"/>
    <property type="match status" value="1"/>
</dbReference>
<evidence type="ECO:0000313" key="6">
    <source>
        <dbReference type="EMBL" id="EAU47304.1"/>
    </source>
</evidence>
<comment type="caution">
    <text evidence="6">The sequence shown here is derived from an EMBL/GenBank/DDBJ whole genome shotgun (WGS) entry which is preliminary data.</text>
</comment>
<evidence type="ECO:0000256" key="4">
    <source>
        <dbReference type="SAM" id="MobiDB-lite"/>
    </source>
</evidence>
<dbReference type="Proteomes" id="UP000006230">
    <property type="component" value="Unassembled WGS sequence"/>
</dbReference>
<dbReference type="eggNOG" id="COG2207">
    <property type="taxonomic scope" value="Bacteria"/>
</dbReference>
<dbReference type="GO" id="GO:0003700">
    <property type="term" value="F:DNA-binding transcription factor activity"/>
    <property type="evidence" value="ECO:0007669"/>
    <property type="project" value="InterPro"/>
</dbReference>
<dbReference type="SUPFAM" id="SSF46689">
    <property type="entry name" value="Homeodomain-like"/>
    <property type="match status" value="2"/>
</dbReference>
<gene>
    <name evidence="6" type="ORF">R2601_20871</name>
</gene>
<dbReference type="SMART" id="SM00342">
    <property type="entry name" value="HTH_ARAC"/>
    <property type="match status" value="1"/>
</dbReference>
<dbReference type="InterPro" id="IPR050204">
    <property type="entry name" value="AraC_XylS_family_regulators"/>
</dbReference>